<accession>A0A5R9E0M5</accession>
<dbReference type="Proteomes" id="UP000305921">
    <property type="component" value="Unassembled WGS sequence"/>
</dbReference>
<dbReference type="EMBL" id="VAWE01000001">
    <property type="protein sequence ID" value="TLQ42575.1"/>
    <property type="molecule type" value="Genomic_DNA"/>
</dbReference>
<dbReference type="RefSeq" id="WP_138051988.1">
    <property type="nucleotide sequence ID" value="NZ_VAWE01000001.1"/>
</dbReference>
<dbReference type="Gene3D" id="2.60.120.650">
    <property type="entry name" value="Cupin"/>
    <property type="match status" value="1"/>
</dbReference>
<organism evidence="1 2">
    <name type="scientific">Streptomyces marianii</name>
    <dbReference type="NCBI Taxonomy" id="1817406"/>
    <lineage>
        <taxon>Bacteria</taxon>
        <taxon>Bacillati</taxon>
        <taxon>Actinomycetota</taxon>
        <taxon>Actinomycetes</taxon>
        <taxon>Kitasatosporales</taxon>
        <taxon>Streptomycetaceae</taxon>
        <taxon>Streptomyces</taxon>
    </lineage>
</organism>
<name>A0A5R9E0M5_9ACTN</name>
<evidence type="ECO:0000313" key="2">
    <source>
        <dbReference type="Proteomes" id="UP000305921"/>
    </source>
</evidence>
<dbReference type="OrthoDB" id="4518480at2"/>
<dbReference type="AlphaFoldDB" id="A0A5R9E0M5"/>
<comment type="caution">
    <text evidence="1">The sequence shown here is derived from an EMBL/GenBank/DDBJ whole genome shotgun (WGS) entry which is preliminary data.</text>
</comment>
<reference evidence="1 2" key="1">
    <citation type="submission" date="2019-05" db="EMBL/GenBank/DDBJ databases">
        <title>Streptomyces marianii sp. nov., a novel marine actinomycete from southern coast of India.</title>
        <authorList>
            <person name="Iniyan A.M."/>
            <person name="Wink J."/>
            <person name="Ramprasad E."/>
            <person name="Ramana C.V."/>
            <person name="Bunk B."/>
            <person name="Sproer C."/>
            <person name="Joseph F.-J.R.S."/>
            <person name="Vincent S.G.P."/>
        </authorList>
    </citation>
    <scope>NUCLEOTIDE SEQUENCE [LARGE SCALE GENOMIC DNA]</scope>
    <source>
        <strain evidence="1 2">ICN19</strain>
    </source>
</reference>
<sequence length="381" mass="41584">MRGTLINPTISDRSVDWMVCDWDLAELDQKLVWQAGLAAARVRASGESTDALKLLVNGSFVADPAAWPGGTGATETPWEWLDRAVRSVEGKADAVLYYARGLQEYHRGLFEVLVGGLAPLLTAVGLPRGYIESELFLGRYSATPGGIHREGCTNLHMVLQGKKVMHLWNTSDFIPEGTSVRADTDPLGNVEEEYLPDLDVADVEHLTTTTLRPGAGQAMFWRSGIWHVGDTPEPSLSFNVAMYTGSFNNPRPWTAVPVGTDGQLRREWLAEYREFAGLAETDAEALALASAIGMRGIAPQDPEPQETPAAIRRLTPAPLLWTHDDGALLIATHGAVRRFPAETLDWLVGLVGCSVDEVREVPTEAGDLARWLTWQSFADAV</sequence>
<keyword evidence="2" id="KW-1185">Reference proteome</keyword>
<gene>
    <name evidence="1" type="ORF">FEF34_04690</name>
</gene>
<protein>
    <submittedName>
        <fullName evidence="1">Uncharacterized protein</fullName>
    </submittedName>
</protein>
<evidence type="ECO:0000313" key="1">
    <source>
        <dbReference type="EMBL" id="TLQ42575.1"/>
    </source>
</evidence>
<dbReference type="SUPFAM" id="SSF51197">
    <property type="entry name" value="Clavaminate synthase-like"/>
    <property type="match status" value="1"/>
</dbReference>
<proteinExistence type="predicted"/>